<dbReference type="SMART" id="SM00829">
    <property type="entry name" value="PKS_ER"/>
    <property type="match status" value="1"/>
</dbReference>
<dbReference type="InterPro" id="IPR011032">
    <property type="entry name" value="GroES-like_sf"/>
</dbReference>
<gene>
    <name evidence="3" type="ORF">GCM10022210_24280</name>
</gene>
<dbReference type="InterPro" id="IPR002364">
    <property type="entry name" value="Quin_OxRdtase/zeta-crystal_CS"/>
</dbReference>
<sequence length="354" mass="38332">MENGSYKFSLIMLQMYQIIEIMYQFNYKYWYNFVLLIRAVKMKAIILKEFGGVENFQTIEIPVPVIKADEVLIKLKSISINPVDVKTREGKGMASRIKDPMPIILGWDISGVITETGADVTGFKAGDEVFSMIEFPKLGKAYAEYVVAKPSELAIKPANISHDEAAAATLAALTAWQALTLHVTIKSGDRVLIQAAAGGVGHYAVQIAKHMGAYVIGTSSAANKDLILSLGADEHIDYHAQSLEQAAKNIDYILDPIGGDNTSLLLNIVKKGGTIISIMGGLTEPLLQKAAELGINAHNILVYPSGADMETIAGFLTKGIVKSVVYKTFPFDQLADAHLELAKGRTAGKITLAF</sequence>
<accession>A0ABP7PXW9</accession>
<dbReference type="Gene3D" id="3.90.180.10">
    <property type="entry name" value="Medium-chain alcohol dehydrogenases, catalytic domain"/>
    <property type="match status" value="1"/>
</dbReference>
<dbReference type="Proteomes" id="UP001500742">
    <property type="component" value="Unassembled WGS sequence"/>
</dbReference>
<evidence type="ECO:0000259" key="2">
    <source>
        <dbReference type="SMART" id="SM00829"/>
    </source>
</evidence>
<evidence type="ECO:0000256" key="1">
    <source>
        <dbReference type="ARBA" id="ARBA00023002"/>
    </source>
</evidence>
<evidence type="ECO:0000313" key="4">
    <source>
        <dbReference type="Proteomes" id="UP001500742"/>
    </source>
</evidence>
<dbReference type="SUPFAM" id="SSF50129">
    <property type="entry name" value="GroES-like"/>
    <property type="match status" value="1"/>
</dbReference>
<dbReference type="Pfam" id="PF08240">
    <property type="entry name" value="ADH_N"/>
    <property type="match status" value="1"/>
</dbReference>
<keyword evidence="4" id="KW-1185">Reference proteome</keyword>
<proteinExistence type="predicted"/>
<reference evidence="4" key="1">
    <citation type="journal article" date="2019" name="Int. J. Syst. Evol. Microbiol.">
        <title>The Global Catalogue of Microorganisms (GCM) 10K type strain sequencing project: providing services to taxonomists for standard genome sequencing and annotation.</title>
        <authorList>
            <consortium name="The Broad Institute Genomics Platform"/>
            <consortium name="The Broad Institute Genome Sequencing Center for Infectious Disease"/>
            <person name="Wu L."/>
            <person name="Ma J."/>
        </authorList>
    </citation>
    <scope>NUCLEOTIDE SEQUENCE [LARGE SCALE GENOMIC DNA]</scope>
    <source>
        <strain evidence="4">JCM 16601</strain>
    </source>
</reference>
<dbReference type="EMBL" id="BAAAZC010000018">
    <property type="protein sequence ID" value="GAA3973231.1"/>
    <property type="molecule type" value="Genomic_DNA"/>
</dbReference>
<protein>
    <submittedName>
        <fullName evidence="3">NADP-dependent oxidoreductase</fullName>
    </submittedName>
</protein>
<dbReference type="Pfam" id="PF13602">
    <property type="entry name" value="ADH_zinc_N_2"/>
    <property type="match status" value="1"/>
</dbReference>
<evidence type="ECO:0000313" key="3">
    <source>
        <dbReference type="EMBL" id="GAA3973231.1"/>
    </source>
</evidence>
<name>A0ABP7PXW9_9SPHI</name>
<dbReference type="InterPro" id="IPR020843">
    <property type="entry name" value="ER"/>
</dbReference>
<dbReference type="InterPro" id="IPR036291">
    <property type="entry name" value="NAD(P)-bd_dom_sf"/>
</dbReference>
<dbReference type="PANTHER" id="PTHR11695">
    <property type="entry name" value="ALCOHOL DEHYDROGENASE RELATED"/>
    <property type="match status" value="1"/>
</dbReference>
<dbReference type="InterPro" id="IPR050700">
    <property type="entry name" value="YIM1/Zinc_Alcohol_DH_Fams"/>
</dbReference>
<comment type="caution">
    <text evidence="3">The sequence shown here is derived from an EMBL/GenBank/DDBJ whole genome shotgun (WGS) entry which is preliminary data.</text>
</comment>
<dbReference type="SUPFAM" id="SSF51735">
    <property type="entry name" value="NAD(P)-binding Rossmann-fold domains"/>
    <property type="match status" value="1"/>
</dbReference>
<keyword evidence="1" id="KW-0560">Oxidoreductase</keyword>
<feature type="domain" description="Enoyl reductase (ER)" evidence="2">
    <location>
        <begin position="51"/>
        <end position="352"/>
    </location>
</feature>
<dbReference type="CDD" id="cd05289">
    <property type="entry name" value="MDR_like_2"/>
    <property type="match status" value="1"/>
</dbReference>
<dbReference type="InterPro" id="IPR013154">
    <property type="entry name" value="ADH-like_N"/>
</dbReference>
<dbReference type="PANTHER" id="PTHR11695:SF294">
    <property type="entry name" value="RETICULON-4-INTERACTING PROTEIN 1, MITOCHONDRIAL"/>
    <property type="match status" value="1"/>
</dbReference>
<dbReference type="Gene3D" id="3.40.50.720">
    <property type="entry name" value="NAD(P)-binding Rossmann-like Domain"/>
    <property type="match status" value="1"/>
</dbReference>
<organism evidence="3 4">
    <name type="scientific">Mucilaginibacter dorajii</name>
    <dbReference type="NCBI Taxonomy" id="692994"/>
    <lineage>
        <taxon>Bacteria</taxon>
        <taxon>Pseudomonadati</taxon>
        <taxon>Bacteroidota</taxon>
        <taxon>Sphingobacteriia</taxon>
        <taxon>Sphingobacteriales</taxon>
        <taxon>Sphingobacteriaceae</taxon>
        <taxon>Mucilaginibacter</taxon>
    </lineage>
</organism>
<dbReference type="PROSITE" id="PS01162">
    <property type="entry name" value="QOR_ZETA_CRYSTAL"/>
    <property type="match status" value="1"/>
</dbReference>